<sequence>MAPWPEKVTKRFSTIPPNARENDFYAPYNKLLYTLFPADSDYTVAPQSYSLLDSRDSVDFIIEFEVLLEDKPVFFVEIKEPRKMTLKSAREEADNQMRKRMGDLAPSCPLDTLNGVSAFGTRLAFYNYDKQTRILPSRISPDPERETDTAPLDRWDYDILEDEGSQRFQDLVAEIKTKCDRL</sequence>
<organism evidence="1 2">
    <name type="scientific">Piloderma croceum (strain F 1598)</name>
    <dbReference type="NCBI Taxonomy" id="765440"/>
    <lineage>
        <taxon>Eukaryota</taxon>
        <taxon>Fungi</taxon>
        <taxon>Dikarya</taxon>
        <taxon>Basidiomycota</taxon>
        <taxon>Agaricomycotina</taxon>
        <taxon>Agaricomycetes</taxon>
        <taxon>Agaricomycetidae</taxon>
        <taxon>Atheliales</taxon>
        <taxon>Atheliaceae</taxon>
        <taxon>Piloderma</taxon>
    </lineage>
</organism>
<reference evidence="2" key="2">
    <citation type="submission" date="2015-01" db="EMBL/GenBank/DDBJ databases">
        <title>Evolutionary Origins and Diversification of the Mycorrhizal Mutualists.</title>
        <authorList>
            <consortium name="DOE Joint Genome Institute"/>
            <consortium name="Mycorrhizal Genomics Consortium"/>
            <person name="Kohler A."/>
            <person name="Kuo A."/>
            <person name="Nagy L.G."/>
            <person name="Floudas D."/>
            <person name="Copeland A."/>
            <person name="Barry K.W."/>
            <person name="Cichocki N."/>
            <person name="Veneault-Fourrey C."/>
            <person name="LaButti K."/>
            <person name="Lindquist E.A."/>
            <person name="Lipzen A."/>
            <person name="Lundell T."/>
            <person name="Morin E."/>
            <person name="Murat C."/>
            <person name="Riley R."/>
            <person name="Ohm R."/>
            <person name="Sun H."/>
            <person name="Tunlid A."/>
            <person name="Henrissat B."/>
            <person name="Grigoriev I.V."/>
            <person name="Hibbett D.S."/>
            <person name="Martin F."/>
        </authorList>
    </citation>
    <scope>NUCLEOTIDE SEQUENCE [LARGE SCALE GENOMIC DNA]</scope>
    <source>
        <strain evidence="2">F 1598</strain>
    </source>
</reference>
<dbReference type="HOGENOM" id="CLU_085786_3_0_1"/>
<accession>A0A0C3EZ06</accession>
<evidence type="ECO:0008006" key="3">
    <source>
        <dbReference type="Google" id="ProtNLM"/>
    </source>
</evidence>
<dbReference type="EMBL" id="KN833091">
    <property type="protein sequence ID" value="KIM73169.1"/>
    <property type="molecule type" value="Genomic_DNA"/>
</dbReference>
<evidence type="ECO:0000313" key="1">
    <source>
        <dbReference type="EMBL" id="KIM73169.1"/>
    </source>
</evidence>
<dbReference type="AlphaFoldDB" id="A0A0C3EZ06"/>
<dbReference type="OrthoDB" id="5362978at2759"/>
<evidence type="ECO:0000313" key="2">
    <source>
        <dbReference type="Proteomes" id="UP000054166"/>
    </source>
</evidence>
<reference evidence="1 2" key="1">
    <citation type="submission" date="2014-04" db="EMBL/GenBank/DDBJ databases">
        <authorList>
            <consortium name="DOE Joint Genome Institute"/>
            <person name="Kuo A."/>
            <person name="Tarkka M."/>
            <person name="Buscot F."/>
            <person name="Kohler A."/>
            <person name="Nagy L.G."/>
            <person name="Floudas D."/>
            <person name="Copeland A."/>
            <person name="Barry K.W."/>
            <person name="Cichocki N."/>
            <person name="Veneault-Fourrey C."/>
            <person name="LaButti K."/>
            <person name="Lindquist E.A."/>
            <person name="Lipzen A."/>
            <person name="Lundell T."/>
            <person name="Morin E."/>
            <person name="Murat C."/>
            <person name="Sun H."/>
            <person name="Tunlid A."/>
            <person name="Henrissat B."/>
            <person name="Grigoriev I.V."/>
            <person name="Hibbett D.S."/>
            <person name="Martin F."/>
            <person name="Nordberg H.P."/>
            <person name="Cantor M.N."/>
            <person name="Hua S.X."/>
        </authorList>
    </citation>
    <scope>NUCLEOTIDE SEQUENCE [LARGE SCALE GENOMIC DNA]</scope>
    <source>
        <strain evidence="1 2">F 1598</strain>
    </source>
</reference>
<protein>
    <recommendedName>
        <fullName evidence="3">Type I restriction enzyme R protein N-terminal domain-containing protein</fullName>
    </recommendedName>
</protein>
<gene>
    <name evidence="1" type="ORF">PILCRDRAFT_829351</name>
</gene>
<name>A0A0C3EZ06_PILCF</name>
<dbReference type="Proteomes" id="UP000054166">
    <property type="component" value="Unassembled WGS sequence"/>
</dbReference>
<dbReference type="InParanoid" id="A0A0C3EZ06"/>
<dbReference type="STRING" id="765440.A0A0C3EZ06"/>
<proteinExistence type="predicted"/>
<keyword evidence="2" id="KW-1185">Reference proteome</keyword>